<accession>A0AAD5W099</accession>
<proteinExistence type="predicted"/>
<keyword evidence="1" id="KW-1133">Transmembrane helix</keyword>
<feature type="transmembrane region" description="Helical" evidence="1">
    <location>
        <begin position="15"/>
        <end position="38"/>
    </location>
</feature>
<keyword evidence="1" id="KW-0472">Membrane</keyword>
<sequence length="395" mass="42639">MSVSFAFPHFPVSELGGAILAMLFHMITLFLLSSCITVEADVLESRYSNTLLSAPGSLSSSLRSLPIHDFRSTSGSLDALLKRQQKTCSLGPGGRAVTRRCSYALSWGVVQLRLNVVVALTVSYANRMNASKKIAAELVDPTFDSCDEYPPASSLEGGQPDNELFRTANCIPWRQNSHQGGKLNSLGKKLQRGDKFVISVPCDEVLGGSQRELVHEIEVREDDKIRSDTGVIFNARDGERVTQSGNETIDPGVFPNDEWGPQPSFLLAPFGDLDPGNYTVQIKITNGSTLRGYILDNEGWNYTSSDTSLSSGQSQEYSFFLNDWTPGVGLFIETADNGTKMTWSLDGTVMQPANASSSSVASPSATASPSAAERSLGSWGVTALAFISFVVQLLP</sequence>
<evidence type="ECO:0000259" key="2">
    <source>
        <dbReference type="Pfam" id="PF14040"/>
    </source>
</evidence>
<comment type="caution">
    <text evidence="3">The sequence shown here is derived from an EMBL/GenBank/DDBJ whole genome shotgun (WGS) entry which is preliminary data.</text>
</comment>
<gene>
    <name evidence="3" type="ORF">NP233_g1465</name>
</gene>
<keyword evidence="1" id="KW-0812">Transmembrane</keyword>
<keyword evidence="4" id="KW-1185">Reference proteome</keyword>
<reference evidence="3" key="1">
    <citation type="submission" date="2022-07" db="EMBL/GenBank/DDBJ databases">
        <title>Genome Sequence of Leucocoprinus birnbaumii.</title>
        <authorList>
            <person name="Buettner E."/>
        </authorList>
    </citation>
    <scope>NUCLEOTIDE SEQUENCE</scope>
    <source>
        <strain evidence="3">VT141</strain>
    </source>
</reference>
<evidence type="ECO:0000313" key="3">
    <source>
        <dbReference type="EMBL" id="KAJ3574893.1"/>
    </source>
</evidence>
<dbReference type="Proteomes" id="UP001213000">
    <property type="component" value="Unassembled WGS sequence"/>
</dbReference>
<protein>
    <recommendedName>
        <fullName evidence="2">Deoxyribonuclease NucA/NucB domain-containing protein</fullName>
    </recommendedName>
</protein>
<dbReference type="AlphaFoldDB" id="A0AAD5W099"/>
<evidence type="ECO:0000256" key="1">
    <source>
        <dbReference type="SAM" id="Phobius"/>
    </source>
</evidence>
<organism evidence="3 4">
    <name type="scientific">Leucocoprinus birnbaumii</name>
    <dbReference type="NCBI Taxonomy" id="56174"/>
    <lineage>
        <taxon>Eukaryota</taxon>
        <taxon>Fungi</taxon>
        <taxon>Dikarya</taxon>
        <taxon>Basidiomycota</taxon>
        <taxon>Agaricomycotina</taxon>
        <taxon>Agaricomycetes</taxon>
        <taxon>Agaricomycetidae</taxon>
        <taxon>Agaricales</taxon>
        <taxon>Agaricineae</taxon>
        <taxon>Agaricaceae</taxon>
        <taxon>Leucocoprinus</taxon>
    </lineage>
</organism>
<dbReference type="Pfam" id="PF14040">
    <property type="entry name" value="DNase_NucA_NucB"/>
    <property type="match status" value="1"/>
</dbReference>
<dbReference type="EMBL" id="JANIEX010000054">
    <property type="protein sequence ID" value="KAJ3574893.1"/>
    <property type="molecule type" value="Genomic_DNA"/>
</dbReference>
<dbReference type="InterPro" id="IPR029476">
    <property type="entry name" value="DNase_NucA_NucB"/>
</dbReference>
<name>A0AAD5W099_9AGAR</name>
<evidence type="ECO:0000313" key="4">
    <source>
        <dbReference type="Proteomes" id="UP001213000"/>
    </source>
</evidence>
<feature type="domain" description="Deoxyribonuclease NucA/NucB" evidence="2">
    <location>
        <begin position="136"/>
        <end position="199"/>
    </location>
</feature>